<dbReference type="AlphaFoldDB" id="A0A850QJ12"/>
<keyword evidence="4" id="KW-0249">Electron transport</keyword>
<gene>
    <name evidence="10" type="ORF">HV832_06390</name>
</gene>
<dbReference type="PANTHER" id="PTHR37424">
    <property type="entry name" value="BACTERIOFERRITIN-ASSOCIATED FERREDOXIN"/>
    <property type="match status" value="1"/>
</dbReference>
<evidence type="ECO:0000256" key="8">
    <source>
        <dbReference type="ARBA" id="ARBA00046332"/>
    </source>
</evidence>
<evidence type="ECO:0000256" key="2">
    <source>
        <dbReference type="ARBA" id="ARBA00022714"/>
    </source>
</evidence>
<dbReference type="GO" id="GO:0046872">
    <property type="term" value="F:metal ion binding"/>
    <property type="evidence" value="ECO:0007669"/>
    <property type="project" value="UniProtKB-KW"/>
</dbReference>
<dbReference type="GO" id="GO:0051537">
    <property type="term" value="F:2 iron, 2 sulfur cluster binding"/>
    <property type="evidence" value="ECO:0007669"/>
    <property type="project" value="UniProtKB-KW"/>
</dbReference>
<comment type="caution">
    <text evidence="10">The sequence shown here is derived from an EMBL/GenBank/DDBJ whole genome shotgun (WGS) entry which is preliminary data.</text>
</comment>
<evidence type="ECO:0000256" key="5">
    <source>
        <dbReference type="ARBA" id="ARBA00023004"/>
    </source>
</evidence>
<accession>A0A850QJ12</accession>
<keyword evidence="11" id="KW-1185">Reference proteome</keyword>
<evidence type="ECO:0000313" key="10">
    <source>
        <dbReference type="EMBL" id="NVO77455.1"/>
    </source>
</evidence>
<keyword evidence="2" id="KW-0001">2Fe-2S</keyword>
<dbReference type="RefSeq" id="WP_176802722.1">
    <property type="nucleotide sequence ID" value="NZ_JABXYJ010000003.1"/>
</dbReference>
<evidence type="ECO:0000256" key="3">
    <source>
        <dbReference type="ARBA" id="ARBA00022723"/>
    </source>
</evidence>
<dbReference type="PANTHER" id="PTHR37424:SF1">
    <property type="entry name" value="BACTERIOFERRITIN-ASSOCIATED FERREDOXIN"/>
    <property type="match status" value="1"/>
</dbReference>
<organism evidence="10 11">
    <name type="scientific">Undibacterium oligocarboniphilum</name>
    <dbReference type="NCBI Taxonomy" id="666702"/>
    <lineage>
        <taxon>Bacteria</taxon>
        <taxon>Pseudomonadati</taxon>
        <taxon>Pseudomonadota</taxon>
        <taxon>Betaproteobacteria</taxon>
        <taxon>Burkholderiales</taxon>
        <taxon>Oxalobacteraceae</taxon>
        <taxon>Undibacterium</taxon>
    </lineage>
</organism>
<name>A0A850QJ12_9BURK</name>
<evidence type="ECO:0000259" key="9">
    <source>
        <dbReference type="Pfam" id="PF04324"/>
    </source>
</evidence>
<evidence type="ECO:0000256" key="4">
    <source>
        <dbReference type="ARBA" id="ARBA00022982"/>
    </source>
</evidence>
<comment type="similarity">
    <text evidence="8">Belongs to the Bfd family.</text>
</comment>
<evidence type="ECO:0000313" key="11">
    <source>
        <dbReference type="Proteomes" id="UP000588051"/>
    </source>
</evidence>
<keyword evidence="3" id="KW-0479">Metal-binding</keyword>
<keyword evidence="1" id="KW-0813">Transport</keyword>
<evidence type="ECO:0000256" key="7">
    <source>
        <dbReference type="ARBA" id="ARBA00039386"/>
    </source>
</evidence>
<protein>
    <recommendedName>
        <fullName evidence="7">Bacterioferritin-associated ferredoxin</fullName>
    </recommendedName>
</protein>
<feature type="domain" description="BFD-like [2Fe-2S]-binding" evidence="9">
    <location>
        <begin position="2"/>
        <end position="51"/>
    </location>
</feature>
<dbReference type="Proteomes" id="UP000588051">
    <property type="component" value="Unassembled WGS sequence"/>
</dbReference>
<dbReference type="InterPro" id="IPR041854">
    <property type="entry name" value="BFD-like_2Fe2S-bd_dom_sf"/>
</dbReference>
<dbReference type="InterPro" id="IPR052371">
    <property type="entry name" value="BFD-associated_ferredoxin"/>
</dbReference>
<keyword evidence="6" id="KW-0411">Iron-sulfur</keyword>
<reference evidence="10 11" key="1">
    <citation type="submission" date="2020-06" db="EMBL/GenBank/DDBJ databases">
        <authorList>
            <person name="Qiu C."/>
            <person name="Liu Z."/>
        </authorList>
    </citation>
    <scope>NUCLEOTIDE SEQUENCE [LARGE SCALE GENOMIC DNA]</scope>
    <source>
        <strain evidence="10 11">EM 1</strain>
    </source>
</reference>
<evidence type="ECO:0000256" key="6">
    <source>
        <dbReference type="ARBA" id="ARBA00023014"/>
    </source>
</evidence>
<dbReference type="EMBL" id="JABXYJ010000003">
    <property type="protein sequence ID" value="NVO77455.1"/>
    <property type="molecule type" value="Genomic_DNA"/>
</dbReference>
<evidence type="ECO:0000256" key="1">
    <source>
        <dbReference type="ARBA" id="ARBA00022448"/>
    </source>
</evidence>
<keyword evidence="5" id="KW-0408">Iron</keyword>
<sequence length="79" mass="8727">MIVCVCNNVSDKKIQRAVEQGMSTMSELRMHLQVATCCGKCAGCAREVLQECLQTTSRESSGMRGLLQKIHFQPDPVVI</sequence>
<dbReference type="InterPro" id="IPR007419">
    <property type="entry name" value="BFD-like_2Fe2S-bd_dom"/>
</dbReference>
<proteinExistence type="inferred from homology"/>
<dbReference type="Gene3D" id="1.10.10.1100">
    <property type="entry name" value="BFD-like [2Fe-2S]-binding domain"/>
    <property type="match status" value="1"/>
</dbReference>
<dbReference type="Pfam" id="PF04324">
    <property type="entry name" value="Fer2_BFD"/>
    <property type="match status" value="1"/>
</dbReference>